<gene>
    <name evidence="23" type="primary">LOC106168900</name>
</gene>
<evidence type="ECO:0000256" key="15">
    <source>
        <dbReference type="ARBA" id="ARBA00023242"/>
    </source>
</evidence>
<dbReference type="GO" id="GO:0006302">
    <property type="term" value="P:double-strand break repair"/>
    <property type="evidence" value="ECO:0007669"/>
    <property type="project" value="InterPro"/>
</dbReference>
<accession>A0A1S3IZI9</accession>
<dbReference type="SUPFAM" id="SSF52540">
    <property type="entry name" value="P-loop containing nucleoside triphosphate hydrolases"/>
    <property type="match status" value="2"/>
</dbReference>
<comment type="subcellular location">
    <subcellularLocation>
        <location evidence="3">Chromosome</location>
    </subcellularLocation>
    <subcellularLocation>
        <location evidence="2">Nucleus</location>
    </subcellularLocation>
</comment>
<evidence type="ECO:0000256" key="2">
    <source>
        <dbReference type="ARBA" id="ARBA00004123"/>
    </source>
</evidence>
<dbReference type="FunCoup" id="A0A1S3IZI9">
    <property type="interactions" value="2621"/>
</dbReference>
<comment type="similarity">
    <text evidence="4">Belongs to the SMC family. RAD50 subfamily.</text>
</comment>
<dbReference type="Gene3D" id="1.10.287.1490">
    <property type="match status" value="1"/>
</dbReference>
<dbReference type="GeneID" id="106168900"/>
<evidence type="ECO:0000256" key="1">
    <source>
        <dbReference type="ARBA" id="ARBA00001947"/>
    </source>
</evidence>
<evidence type="ECO:0000313" key="23">
    <source>
        <dbReference type="RefSeq" id="XP_013403610.1"/>
    </source>
</evidence>
<evidence type="ECO:0000256" key="19">
    <source>
        <dbReference type="SAM" id="Coils"/>
    </source>
</evidence>
<feature type="binding site" evidence="18">
    <location>
        <position position="927"/>
    </location>
    <ligand>
        <name>Zn(2+)</name>
        <dbReference type="ChEBI" id="CHEBI:29105"/>
    </ligand>
</feature>
<dbReference type="Proteomes" id="UP000085678">
    <property type="component" value="Unplaced"/>
</dbReference>
<feature type="compositionally biased region" description="Basic and acidic residues" evidence="20">
    <location>
        <begin position="1163"/>
        <end position="1192"/>
    </location>
</feature>
<evidence type="ECO:0000259" key="21">
    <source>
        <dbReference type="PROSITE" id="PS51131"/>
    </source>
</evidence>
<dbReference type="GO" id="GO:0016887">
    <property type="term" value="F:ATP hydrolysis activity"/>
    <property type="evidence" value="ECO:0007669"/>
    <property type="project" value="InterPro"/>
</dbReference>
<dbReference type="PROSITE" id="PS51131">
    <property type="entry name" value="ZN_HOOK"/>
    <property type="match status" value="1"/>
</dbReference>
<dbReference type="Pfam" id="PF13476">
    <property type="entry name" value="AAA_23"/>
    <property type="match status" value="2"/>
</dbReference>
<feature type="compositionally biased region" description="Basic and acidic residues" evidence="20">
    <location>
        <begin position="1339"/>
        <end position="1368"/>
    </location>
</feature>
<dbReference type="InterPro" id="IPR004584">
    <property type="entry name" value="Rad50_eukaryotes"/>
</dbReference>
<dbReference type="GO" id="GO:0005524">
    <property type="term" value="F:ATP binding"/>
    <property type="evidence" value="ECO:0007669"/>
    <property type="project" value="UniProtKB-KW"/>
</dbReference>
<comment type="cofactor">
    <cofactor evidence="1">
        <name>Zn(2+)</name>
        <dbReference type="ChEBI" id="CHEBI:29105"/>
    </cofactor>
</comment>
<evidence type="ECO:0000256" key="3">
    <source>
        <dbReference type="ARBA" id="ARBA00004286"/>
    </source>
</evidence>
<feature type="coiled-coil region" evidence="19">
    <location>
        <begin position="824"/>
        <end position="899"/>
    </location>
</feature>
<keyword evidence="16" id="KW-0469">Meiosis</keyword>
<keyword evidence="6 18" id="KW-0479">Metal-binding</keyword>
<feature type="coiled-coil region" evidence="19">
    <location>
        <begin position="198"/>
        <end position="225"/>
    </location>
</feature>
<dbReference type="SUPFAM" id="SSF75712">
    <property type="entry name" value="Rad50 coiled-coil Zn hook"/>
    <property type="match status" value="1"/>
</dbReference>
<organism evidence="22 23">
    <name type="scientific">Lingula anatina</name>
    <name type="common">Brachiopod</name>
    <name type="synonym">Lingula unguis</name>
    <dbReference type="NCBI Taxonomy" id="7574"/>
    <lineage>
        <taxon>Eukaryota</taxon>
        <taxon>Metazoa</taxon>
        <taxon>Spiralia</taxon>
        <taxon>Lophotrochozoa</taxon>
        <taxon>Brachiopoda</taxon>
        <taxon>Linguliformea</taxon>
        <taxon>Lingulata</taxon>
        <taxon>Lingulida</taxon>
        <taxon>Linguloidea</taxon>
        <taxon>Lingulidae</taxon>
        <taxon>Lingula</taxon>
    </lineage>
</organism>
<feature type="domain" description="Zinc-hook" evidence="21">
    <location>
        <begin position="879"/>
        <end position="977"/>
    </location>
</feature>
<dbReference type="RefSeq" id="XP_013403610.1">
    <property type="nucleotide sequence ID" value="XM_013548156.1"/>
</dbReference>
<proteinExistence type="inferred from homology"/>
<keyword evidence="9" id="KW-0378">Hydrolase</keyword>
<dbReference type="GO" id="GO:0000794">
    <property type="term" value="C:condensed nuclear chromosome"/>
    <property type="evidence" value="ECO:0007669"/>
    <property type="project" value="TreeGrafter"/>
</dbReference>
<dbReference type="FunFam" id="3.40.50.300:FF:000947">
    <property type="entry name" value="DNA repair protein RAD50"/>
    <property type="match status" value="1"/>
</dbReference>
<evidence type="ECO:0000256" key="8">
    <source>
        <dbReference type="ARBA" id="ARBA00022763"/>
    </source>
</evidence>
<dbReference type="GO" id="GO:0070192">
    <property type="term" value="P:chromosome organization involved in meiotic cell cycle"/>
    <property type="evidence" value="ECO:0007669"/>
    <property type="project" value="TreeGrafter"/>
</dbReference>
<evidence type="ECO:0000313" key="22">
    <source>
        <dbReference type="Proteomes" id="UP000085678"/>
    </source>
</evidence>
<evidence type="ECO:0000256" key="18">
    <source>
        <dbReference type="PROSITE-ProRule" id="PRU00471"/>
    </source>
</evidence>
<dbReference type="OrthoDB" id="18797at2759"/>
<dbReference type="KEGG" id="lak:106168900"/>
<feature type="coiled-coil region" evidence="19">
    <location>
        <begin position="638"/>
        <end position="799"/>
    </location>
</feature>
<evidence type="ECO:0000256" key="11">
    <source>
        <dbReference type="ARBA" id="ARBA00022840"/>
    </source>
</evidence>
<dbReference type="InterPro" id="IPR027417">
    <property type="entry name" value="P-loop_NTPase"/>
</dbReference>
<dbReference type="GO" id="GO:0030870">
    <property type="term" value="C:Mre11 complex"/>
    <property type="evidence" value="ECO:0007669"/>
    <property type="project" value="InterPro"/>
</dbReference>
<keyword evidence="22" id="KW-1185">Reference proteome</keyword>
<keyword evidence="14" id="KW-0234">DNA repair</keyword>
<evidence type="ECO:0000256" key="6">
    <source>
        <dbReference type="ARBA" id="ARBA00022723"/>
    </source>
</evidence>
<evidence type="ECO:0000256" key="14">
    <source>
        <dbReference type="ARBA" id="ARBA00023204"/>
    </source>
</evidence>
<sequence>MASITKMSIQGIRSFGPDDSDRQVIHFFTPVTLILGDNGTGKTTIIESLKYSTTGEFPPGAGRGQAFVHDPKIANEPLVRGQVRLQFQDVQGKICIVQRTIEAQQKAKQITFRQLEGLITRKRADGSKVSTSSKCVEIDREMVQSLGVSKPILQNVIFCHQEDSNWPLSEGKALKQKFDDIFASTRYVKALDTIQKFKKEQVVTIKQYQTEIKFLKQNKEKAAEHGLNILKKTDLQSFIMASITKMSIQGIRSFGPDDSDRQVIHFFTPVTLILGDNGTGKTTIIESLKYSTTGEFPPGAGRGQAFVHDPKIANEPLVRGQVRLQFQDVQGKICIVQRTIEAQQKAKQITFRQLEGLITRKRADGSKVSTSSKCVEIDREMVQSLGVSKPILQNVIFCHQEDSNWPLSEGKALKQKFDDIFASTRYVKALDTIQKFKKEQVVTIKQYQTEIKFLKQNKEKAAEIQLNLTDTLARFEASKESVVKIREKLKPIEERLDHISSKSADIYKLNTKVEKLASEKHQMEKSYKELRESIENEFTGTTEALRRELSEFSTKVKRKQDELKKIEAQLLYSAKEIEKKSQQKSSLLVEQGRLAQAAERQEDNIRQRNALIRKIADVYGFEGFSAGSITEEKLARFQELMSEKYQEYMAEAREIKAQFEEREMQIQQKLDELRDSKTKMEQSERMKNDLIRKNETEIRSIRQELSRVDASAGKLEGIDTDLKRTEHELSEAENGVNLDELRSEISDLQRKKTELDKQHSNLSAEMSRMHLQSSAQTQLDMLRKEKVQKEDLIKKLKSKHEDALIHLLGHVPATNVKGTVEHFIAKQSNEVSRMRKVLDKENKEMASKEATRKMIVTQVKEKEDELRGHEEKVFEIGGSQNFDEGLSNLQSRISDLQDEKGALIGSSHFFNKFINKLRRNDPQCPLCHRGFDEQQEVDELIEELQNLLSLVPSKVEKTEEELGQHQQRYDSMLQLKPVRTTISKLADQVIPDLKNKQRVLSEQIDKLQQSIAEKDEDLQEKESDEVTAKSILPEIVQLDRCQKELQELERKIGQQMAKMGTTDSSRTMQQVNNEKEEAQMQLDTVNRTLDHKRQKLSDHSEQLQQLKSSINELKGEKLQIERDLQQRLKLEERRAELASANQAAEREIKEARNQLQPLMSQLEKYRKDKDEITRQKEEKNEEKSREARTLEDKRGNVKSIQKEIVRYTQEGLDRALNDTEIKLADIQEKLGSAQQEQESLNGKINKIKEDLTTQQVSLDTVNRTLDHKRQKLSDHSEQLQQLKSSINELKGEKLQIERDLQQRLKLEERRAELASVNQAAEREIKEARNQLQPLMSQLEKYRKEKDEITRQKEEKNEEKSREARTLEDKRGNVKSIQKEIVRYTQEGLDRALNDTEIKLADIQEKLGSAQQEQESLNGKINKIKEDLTTQQVKERELNDNLSLRNKEDEITAVTVKIEELREQLGGLDATNLERERRKLNEEYETLTKEKHQKEGRQHGLEEQIRQFRRELKDDMYKDADVKYRDKMIVLRTTELANLDLEKYYMALDRAIMSYHKSKMEELNKIIRELWRTTYRGTDIETIEIRSEDDGTGISKSKRSYNYRVVMIKGGTPIDMRGRCSAGQKVLASLLIRLALAETFCINCGILALDEPTTNLDRANIESLAYALVEIIKSRCSQRNFQLVVITHDEDFVSLLGKCGYVGEIYRIKKNEQGNSTIAKALVRDLM</sequence>
<keyword evidence="7" id="KW-0547">Nucleotide-binding</keyword>
<dbReference type="GO" id="GO:0046872">
    <property type="term" value="F:metal ion binding"/>
    <property type="evidence" value="ECO:0007669"/>
    <property type="project" value="UniProtKB-UniRule"/>
</dbReference>
<dbReference type="GO" id="GO:0000722">
    <property type="term" value="P:telomere maintenance via recombination"/>
    <property type="evidence" value="ECO:0007669"/>
    <property type="project" value="TreeGrafter"/>
</dbReference>
<dbReference type="Pfam" id="PF04423">
    <property type="entry name" value="Rad50_zn_hook"/>
    <property type="match status" value="1"/>
</dbReference>
<dbReference type="Gene3D" id="3.40.50.300">
    <property type="entry name" value="P-loop containing nucleotide triphosphate hydrolases"/>
    <property type="match status" value="3"/>
</dbReference>
<dbReference type="InParanoid" id="A0A1S3IZI9"/>
<evidence type="ECO:0000256" key="13">
    <source>
        <dbReference type="ARBA" id="ARBA00023054"/>
    </source>
</evidence>
<feature type="coiled-coil region" evidence="19">
    <location>
        <begin position="513"/>
        <end position="569"/>
    </location>
</feature>
<dbReference type="FunFam" id="3.40.50.300:FF:001195">
    <property type="entry name" value="DNA repair protein rad50"/>
    <property type="match status" value="1"/>
</dbReference>
<dbReference type="GO" id="GO:0051880">
    <property type="term" value="F:G-quadruplex DNA binding"/>
    <property type="evidence" value="ECO:0007669"/>
    <property type="project" value="TreeGrafter"/>
</dbReference>
<feature type="binding site" evidence="18">
    <location>
        <position position="924"/>
    </location>
    <ligand>
        <name>Zn(2+)</name>
        <dbReference type="ChEBI" id="CHEBI:29105"/>
    </ligand>
</feature>
<keyword evidence="13 19" id="KW-0175">Coiled coil</keyword>
<dbReference type="Gene3D" id="1.10.287.510">
    <property type="entry name" value="Helix hairpin bin"/>
    <property type="match status" value="1"/>
</dbReference>
<keyword evidence="15" id="KW-0539">Nucleus</keyword>
<protein>
    <submittedName>
        <fullName evidence="23">DNA repair protein RAD50</fullName>
    </submittedName>
</protein>
<evidence type="ECO:0000256" key="12">
    <source>
        <dbReference type="ARBA" id="ARBA00022842"/>
    </source>
</evidence>
<evidence type="ECO:0000256" key="7">
    <source>
        <dbReference type="ARBA" id="ARBA00022741"/>
    </source>
</evidence>
<dbReference type="GO" id="GO:0003691">
    <property type="term" value="F:double-stranded telomeric DNA binding"/>
    <property type="evidence" value="ECO:0007669"/>
    <property type="project" value="TreeGrafter"/>
</dbReference>
<evidence type="ECO:0000256" key="5">
    <source>
        <dbReference type="ARBA" id="ARBA00022454"/>
    </source>
</evidence>
<dbReference type="GO" id="GO:0043047">
    <property type="term" value="F:single-stranded telomeric DNA binding"/>
    <property type="evidence" value="ECO:0007669"/>
    <property type="project" value="TreeGrafter"/>
</dbReference>
<keyword evidence="12" id="KW-0460">Magnesium</keyword>
<dbReference type="InterPro" id="IPR013134">
    <property type="entry name" value="Zn_hook_RAD50"/>
</dbReference>
<evidence type="ECO:0000256" key="20">
    <source>
        <dbReference type="SAM" id="MobiDB-lite"/>
    </source>
</evidence>
<feature type="region of interest" description="Disordered" evidence="20">
    <location>
        <begin position="1336"/>
        <end position="1368"/>
    </location>
</feature>
<dbReference type="NCBIfam" id="TIGR00606">
    <property type="entry name" value="rad50"/>
    <property type="match status" value="2"/>
</dbReference>
<dbReference type="STRING" id="7574.A0A1S3IZI9"/>
<keyword evidence="8" id="KW-0227">DNA damage</keyword>
<keyword evidence="5" id="KW-0158">Chromosome</keyword>
<evidence type="ECO:0000256" key="17">
    <source>
        <dbReference type="ARBA" id="ARBA00049360"/>
    </source>
</evidence>
<reference evidence="23" key="1">
    <citation type="submission" date="2025-08" db="UniProtKB">
        <authorList>
            <consortium name="RefSeq"/>
        </authorList>
    </citation>
    <scope>IDENTIFICATION</scope>
    <source>
        <tissue evidence="23">Gonads</tissue>
    </source>
</reference>
<comment type="catalytic activity">
    <reaction evidence="17">
        <text>ATP + H2O = ADP + phosphate + H(+)</text>
        <dbReference type="Rhea" id="RHEA:13065"/>
        <dbReference type="ChEBI" id="CHEBI:15377"/>
        <dbReference type="ChEBI" id="CHEBI:15378"/>
        <dbReference type="ChEBI" id="CHEBI:30616"/>
        <dbReference type="ChEBI" id="CHEBI:43474"/>
        <dbReference type="ChEBI" id="CHEBI:456216"/>
    </reaction>
</comment>
<keyword evidence="11" id="KW-0067">ATP-binding</keyword>
<keyword evidence="10 18" id="KW-0862">Zinc</keyword>
<evidence type="ECO:0000256" key="4">
    <source>
        <dbReference type="ARBA" id="ARBA00009439"/>
    </source>
</evidence>
<name>A0A1S3IZI9_LINAN</name>
<evidence type="ECO:0000256" key="9">
    <source>
        <dbReference type="ARBA" id="ARBA00022801"/>
    </source>
</evidence>
<evidence type="ECO:0000256" key="16">
    <source>
        <dbReference type="ARBA" id="ARBA00023254"/>
    </source>
</evidence>
<feature type="coiled-coil region" evidence="19">
    <location>
        <begin position="437"/>
        <end position="464"/>
    </location>
</feature>
<dbReference type="PANTHER" id="PTHR18867">
    <property type="entry name" value="RAD50"/>
    <property type="match status" value="1"/>
</dbReference>
<dbReference type="InterPro" id="IPR038729">
    <property type="entry name" value="Rad50/SbcC_AAA"/>
</dbReference>
<dbReference type="GO" id="GO:0007004">
    <property type="term" value="P:telomere maintenance via telomerase"/>
    <property type="evidence" value="ECO:0007669"/>
    <property type="project" value="TreeGrafter"/>
</dbReference>
<dbReference type="PANTHER" id="PTHR18867:SF12">
    <property type="entry name" value="DNA REPAIR PROTEIN RAD50"/>
    <property type="match status" value="1"/>
</dbReference>
<feature type="region of interest" description="Disordered" evidence="20">
    <location>
        <begin position="1152"/>
        <end position="1192"/>
    </location>
</feature>
<evidence type="ECO:0000256" key="10">
    <source>
        <dbReference type="ARBA" id="ARBA00022833"/>
    </source>
</evidence>